<protein>
    <submittedName>
        <fullName evidence="1">Uncharacterized protein</fullName>
    </submittedName>
</protein>
<proteinExistence type="predicted"/>
<evidence type="ECO:0000313" key="1">
    <source>
        <dbReference type="EMBL" id="JAH67224.1"/>
    </source>
</evidence>
<sequence>MSSPRCMCHRV</sequence>
<reference evidence="1" key="1">
    <citation type="submission" date="2014-11" db="EMBL/GenBank/DDBJ databases">
        <authorList>
            <person name="Amaro Gonzalez C."/>
        </authorList>
    </citation>
    <scope>NUCLEOTIDE SEQUENCE</scope>
</reference>
<organism evidence="1">
    <name type="scientific">Anguilla anguilla</name>
    <name type="common">European freshwater eel</name>
    <name type="synonym">Muraena anguilla</name>
    <dbReference type="NCBI Taxonomy" id="7936"/>
    <lineage>
        <taxon>Eukaryota</taxon>
        <taxon>Metazoa</taxon>
        <taxon>Chordata</taxon>
        <taxon>Craniata</taxon>
        <taxon>Vertebrata</taxon>
        <taxon>Euteleostomi</taxon>
        <taxon>Actinopterygii</taxon>
        <taxon>Neopterygii</taxon>
        <taxon>Teleostei</taxon>
        <taxon>Anguilliformes</taxon>
        <taxon>Anguillidae</taxon>
        <taxon>Anguilla</taxon>
    </lineage>
</organism>
<dbReference type="EMBL" id="GBXM01041353">
    <property type="protein sequence ID" value="JAH67224.1"/>
    <property type="molecule type" value="Transcribed_RNA"/>
</dbReference>
<reference evidence="1" key="2">
    <citation type="journal article" date="2015" name="Fish Shellfish Immunol.">
        <title>Early steps in the European eel (Anguilla anguilla)-Vibrio vulnificus interaction in the gills: Role of the RtxA13 toxin.</title>
        <authorList>
            <person name="Callol A."/>
            <person name="Pajuelo D."/>
            <person name="Ebbesson L."/>
            <person name="Teles M."/>
            <person name="MacKenzie S."/>
            <person name="Amaro C."/>
        </authorList>
    </citation>
    <scope>NUCLEOTIDE SEQUENCE</scope>
</reference>
<name>A0A0E9UN12_ANGAN</name>
<accession>A0A0E9UN12</accession>